<dbReference type="Proteomes" id="UP000297245">
    <property type="component" value="Unassembled WGS sequence"/>
</dbReference>
<sequence>MNNTKYRYIDALLAIKFLKKYRIFARNNADRIFSYKYQEQPNLVFQVLLLNSRERGIGFDSSYRNKNENRAPVTFITTVDHNRRMVPGPVFISGDVTAATLTHFLRDVKDLVEEMAEVLVEYPTQVDPALEAYAEKLVEEAWIVVEAEEWKP</sequence>
<dbReference type="AlphaFoldDB" id="A0A4S8KKB2"/>
<feature type="non-terminal residue" evidence="1">
    <location>
        <position position="152"/>
    </location>
</feature>
<name>A0A4S8KKB2_DENBC</name>
<protein>
    <submittedName>
        <fullName evidence="1">Uncharacterized protein</fullName>
    </submittedName>
</protein>
<organism evidence="1 2">
    <name type="scientific">Dendrothele bispora (strain CBS 962.96)</name>
    <dbReference type="NCBI Taxonomy" id="1314807"/>
    <lineage>
        <taxon>Eukaryota</taxon>
        <taxon>Fungi</taxon>
        <taxon>Dikarya</taxon>
        <taxon>Basidiomycota</taxon>
        <taxon>Agaricomycotina</taxon>
        <taxon>Agaricomycetes</taxon>
        <taxon>Agaricomycetidae</taxon>
        <taxon>Agaricales</taxon>
        <taxon>Agaricales incertae sedis</taxon>
        <taxon>Dendrothele</taxon>
    </lineage>
</organism>
<proteinExistence type="predicted"/>
<evidence type="ECO:0000313" key="1">
    <source>
        <dbReference type="EMBL" id="THU75909.1"/>
    </source>
</evidence>
<gene>
    <name evidence="1" type="ORF">K435DRAFT_813920</name>
</gene>
<evidence type="ECO:0000313" key="2">
    <source>
        <dbReference type="Proteomes" id="UP000297245"/>
    </source>
</evidence>
<dbReference type="EMBL" id="ML181393">
    <property type="protein sequence ID" value="THU75909.1"/>
    <property type="molecule type" value="Genomic_DNA"/>
</dbReference>
<reference evidence="1 2" key="1">
    <citation type="journal article" date="2019" name="Nat. Ecol. Evol.">
        <title>Megaphylogeny resolves global patterns of mushroom evolution.</title>
        <authorList>
            <person name="Varga T."/>
            <person name="Krizsan K."/>
            <person name="Foldi C."/>
            <person name="Dima B."/>
            <person name="Sanchez-Garcia M."/>
            <person name="Sanchez-Ramirez S."/>
            <person name="Szollosi G.J."/>
            <person name="Szarkandi J.G."/>
            <person name="Papp V."/>
            <person name="Albert L."/>
            <person name="Andreopoulos W."/>
            <person name="Angelini C."/>
            <person name="Antonin V."/>
            <person name="Barry K.W."/>
            <person name="Bougher N.L."/>
            <person name="Buchanan P."/>
            <person name="Buyck B."/>
            <person name="Bense V."/>
            <person name="Catcheside P."/>
            <person name="Chovatia M."/>
            <person name="Cooper J."/>
            <person name="Damon W."/>
            <person name="Desjardin D."/>
            <person name="Finy P."/>
            <person name="Geml J."/>
            <person name="Haridas S."/>
            <person name="Hughes K."/>
            <person name="Justo A."/>
            <person name="Karasinski D."/>
            <person name="Kautmanova I."/>
            <person name="Kiss B."/>
            <person name="Kocsube S."/>
            <person name="Kotiranta H."/>
            <person name="LaButti K.M."/>
            <person name="Lechner B.E."/>
            <person name="Liimatainen K."/>
            <person name="Lipzen A."/>
            <person name="Lukacs Z."/>
            <person name="Mihaltcheva S."/>
            <person name="Morgado L.N."/>
            <person name="Niskanen T."/>
            <person name="Noordeloos M.E."/>
            <person name="Ohm R.A."/>
            <person name="Ortiz-Santana B."/>
            <person name="Ovrebo C."/>
            <person name="Racz N."/>
            <person name="Riley R."/>
            <person name="Savchenko A."/>
            <person name="Shiryaev A."/>
            <person name="Soop K."/>
            <person name="Spirin V."/>
            <person name="Szebenyi C."/>
            <person name="Tomsovsky M."/>
            <person name="Tulloss R.E."/>
            <person name="Uehling J."/>
            <person name="Grigoriev I.V."/>
            <person name="Vagvolgyi C."/>
            <person name="Papp T."/>
            <person name="Martin F.M."/>
            <person name="Miettinen O."/>
            <person name="Hibbett D.S."/>
            <person name="Nagy L.G."/>
        </authorList>
    </citation>
    <scope>NUCLEOTIDE SEQUENCE [LARGE SCALE GENOMIC DNA]</scope>
    <source>
        <strain evidence="1 2">CBS 962.96</strain>
    </source>
</reference>
<keyword evidence="2" id="KW-1185">Reference proteome</keyword>
<accession>A0A4S8KKB2</accession>
<dbReference type="OrthoDB" id="3261052at2759"/>